<dbReference type="Pfam" id="PF00098">
    <property type="entry name" value="zf-CCHC"/>
    <property type="match status" value="1"/>
</dbReference>
<evidence type="ECO:0000313" key="4">
    <source>
        <dbReference type="EMBL" id="ERN19285.1"/>
    </source>
</evidence>
<evidence type="ECO:0000259" key="3">
    <source>
        <dbReference type="PROSITE" id="PS50158"/>
    </source>
</evidence>
<feature type="region of interest" description="Disordered" evidence="2">
    <location>
        <begin position="145"/>
        <end position="192"/>
    </location>
</feature>
<feature type="domain" description="CCHC-type" evidence="3">
    <location>
        <begin position="121"/>
        <end position="136"/>
    </location>
</feature>
<dbReference type="HOGENOM" id="CLU_1418487_0_0_1"/>
<keyword evidence="1" id="KW-0479">Metal-binding</keyword>
<dbReference type="PANTHER" id="PTHR35046:SF26">
    <property type="entry name" value="RNA-DIRECTED DNA POLYMERASE"/>
    <property type="match status" value="1"/>
</dbReference>
<accession>U5DAM8</accession>
<dbReference type="InterPro" id="IPR001878">
    <property type="entry name" value="Znf_CCHC"/>
</dbReference>
<dbReference type="PROSITE" id="PS50158">
    <property type="entry name" value="ZF_CCHC"/>
    <property type="match status" value="1"/>
</dbReference>
<dbReference type="eggNOG" id="KOG0017">
    <property type="taxonomic scope" value="Eukaryota"/>
</dbReference>
<protein>
    <recommendedName>
        <fullName evidence="3">CCHC-type domain-containing protein</fullName>
    </recommendedName>
</protein>
<dbReference type="GO" id="GO:0003676">
    <property type="term" value="F:nucleic acid binding"/>
    <property type="evidence" value="ECO:0007669"/>
    <property type="project" value="InterPro"/>
</dbReference>
<dbReference type="Gene3D" id="4.10.60.10">
    <property type="entry name" value="Zinc finger, CCHC-type"/>
    <property type="match status" value="1"/>
</dbReference>
<dbReference type="OMA" id="EMGHRAF"/>
<evidence type="ECO:0000256" key="2">
    <source>
        <dbReference type="SAM" id="MobiDB-lite"/>
    </source>
</evidence>
<dbReference type="AlphaFoldDB" id="U5DAM8"/>
<reference evidence="5" key="1">
    <citation type="journal article" date="2013" name="Science">
        <title>The Amborella genome and the evolution of flowering plants.</title>
        <authorList>
            <consortium name="Amborella Genome Project"/>
        </authorList>
    </citation>
    <scope>NUCLEOTIDE SEQUENCE [LARGE SCALE GENOMIC DNA]</scope>
</reference>
<evidence type="ECO:0000256" key="1">
    <source>
        <dbReference type="PROSITE-ProRule" id="PRU00047"/>
    </source>
</evidence>
<organism evidence="4 5">
    <name type="scientific">Amborella trichopoda</name>
    <dbReference type="NCBI Taxonomy" id="13333"/>
    <lineage>
        <taxon>Eukaryota</taxon>
        <taxon>Viridiplantae</taxon>
        <taxon>Streptophyta</taxon>
        <taxon>Embryophyta</taxon>
        <taxon>Tracheophyta</taxon>
        <taxon>Spermatophyta</taxon>
        <taxon>Magnoliopsida</taxon>
        <taxon>Amborellales</taxon>
        <taxon>Amborellaceae</taxon>
        <taxon>Amborella</taxon>
    </lineage>
</organism>
<dbReference type="GO" id="GO:0008270">
    <property type="term" value="F:zinc ion binding"/>
    <property type="evidence" value="ECO:0007669"/>
    <property type="project" value="UniProtKB-KW"/>
</dbReference>
<sequence>VDQSVQDYTEEFYQLLSRAQVPASEKQLVARYVRALKPMLQDELALVHLWDMNEAYQTALKAEQKLKRFSFRLEQGNPSKASKGKVVIGTPRNTSLQYRQVPNKDNANTSMATTRNPSNTCFRCGEMGHRAFECPKKKLHLLDPMEVEEEVDEPKFDSDQDDDSSPWSELHADEGESLVFRRVLTAPKSEPT</sequence>
<name>U5DAM8_AMBTC</name>
<dbReference type="Proteomes" id="UP000017836">
    <property type="component" value="Unassembled WGS sequence"/>
</dbReference>
<dbReference type="InterPro" id="IPR036875">
    <property type="entry name" value="Znf_CCHC_sf"/>
</dbReference>
<dbReference type="SMART" id="SM00343">
    <property type="entry name" value="ZnF_C2HC"/>
    <property type="match status" value="1"/>
</dbReference>
<keyword evidence="5" id="KW-1185">Reference proteome</keyword>
<dbReference type="SUPFAM" id="SSF57756">
    <property type="entry name" value="Retrovirus zinc finger-like domains"/>
    <property type="match status" value="1"/>
</dbReference>
<evidence type="ECO:0000313" key="5">
    <source>
        <dbReference type="Proteomes" id="UP000017836"/>
    </source>
</evidence>
<keyword evidence="1" id="KW-0863">Zinc-finger</keyword>
<keyword evidence="1" id="KW-0862">Zinc</keyword>
<feature type="non-terminal residue" evidence="4">
    <location>
        <position position="1"/>
    </location>
</feature>
<gene>
    <name evidence="4" type="ORF">AMTR_s00069p00021470</name>
</gene>
<dbReference type="Gramene" id="ERN19285">
    <property type="protein sequence ID" value="ERN19285"/>
    <property type="gene ID" value="AMTR_s00069p00021470"/>
</dbReference>
<dbReference type="EMBL" id="KI392069">
    <property type="protein sequence ID" value="ERN19285.1"/>
    <property type="molecule type" value="Genomic_DNA"/>
</dbReference>
<proteinExistence type="predicted"/>
<dbReference type="PANTHER" id="PTHR35046">
    <property type="entry name" value="ZINC KNUCKLE (CCHC-TYPE) FAMILY PROTEIN"/>
    <property type="match status" value="1"/>
</dbReference>